<comment type="caution">
    <text evidence="3">The sequence shown here is derived from an EMBL/GenBank/DDBJ whole genome shotgun (WGS) entry which is preliminary data.</text>
</comment>
<feature type="compositionally biased region" description="Low complexity" evidence="1">
    <location>
        <begin position="604"/>
        <end position="620"/>
    </location>
</feature>
<evidence type="ECO:0000313" key="3">
    <source>
        <dbReference type="EMBL" id="GLX80775.1"/>
    </source>
</evidence>
<evidence type="ECO:0000313" key="4">
    <source>
        <dbReference type="Proteomes" id="UP001157133"/>
    </source>
</evidence>
<gene>
    <name evidence="3" type="ORF">theurythT_02270</name>
</gene>
<evidence type="ECO:0000256" key="1">
    <source>
        <dbReference type="SAM" id="MobiDB-lite"/>
    </source>
</evidence>
<accession>A0ABQ6GXY3</accession>
<sequence>MQKCDVILQRWLVTCLCLICGFVLTAKSYAESWQVKLPVQLNQPSPHQLIPIPKSQQYFLFNHSGDIHVVDTQPLDAEPFVSQPVLSLKQQLNNEHIELMSVALHPSFSMESKQGYNTFYVAYKAPFNRQSATVRLAQQSSNSKFDIVISEWVYLKHSGQVANNSQREIFRIATNSDNFSVKHLSFNPYIKPWQDDYGLLHVLLSQIDNESAPIFSGSLLRINPAPFGLKQYTVPMGNPYQQKNNILPEVVLYNINSPQTLYWQKSSHHDLLIHQRDETQGFASSVSLGDNMLAVKPEYRYPISQKAGHAKELHYFGLNKVDASPVYLALDEQAKELMKLSFVDNTQQLEPAKLLEKPLKMVNAKLLGVYENLAVLYTVSNQVLHFITLQAHSEESEVVSLHDEFTAEQSRTSAGLGPFFYLTLFIFIVLAVWLNREAIIEAHAKRKIRQQFGKASINDGFVCLYKRHNEEIAVSLNSNNIVLSEMLLNQQVINQVDAKDNAFTNDTECDVKGVFNREYHLKMYGNRVRQIQLQLTDNKGKKYLVCPYFRIGDQRYTKLHFKPSLALLLDFQWQISALINPNNTSERKPEIVLEPEALKPANKVTSEPSPISEPSISVTPDQPSTLNTIERDTPDNSVGKVEESVSNVRADIQDTKIIDALEKLVKLHQQGFIDDTEFSQAKSKLLQSLVDP</sequence>
<dbReference type="InterPro" id="IPR011042">
    <property type="entry name" value="6-blade_b-propeller_TolB-like"/>
</dbReference>
<reference evidence="3 4" key="1">
    <citation type="submission" date="2023-03" db="EMBL/GenBank/DDBJ databases">
        <title>Draft genome sequence of Thalassotalea eurytherma JCM 18482T.</title>
        <authorList>
            <person name="Sawabe T."/>
        </authorList>
    </citation>
    <scope>NUCLEOTIDE SEQUENCE [LARGE SCALE GENOMIC DNA]</scope>
    <source>
        <strain evidence="3 4">JCM 18482</strain>
    </source>
</reference>
<dbReference type="Proteomes" id="UP001157133">
    <property type="component" value="Unassembled WGS sequence"/>
</dbReference>
<dbReference type="EMBL" id="BSSU01000001">
    <property type="protein sequence ID" value="GLX80775.1"/>
    <property type="molecule type" value="Genomic_DNA"/>
</dbReference>
<name>A0ABQ6GXY3_9GAMM</name>
<feature type="transmembrane region" description="Helical" evidence="2">
    <location>
        <begin position="419"/>
        <end position="439"/>
    </location>
</feature>
<proteinExistence type="predicted"/>
<protein>
    <recommendedName>
        <fullName evidence="5">SHOCT domain-containing protein</fullName>
    </recommendedName>
</protein>
<keyword evidence="2" id="KW-1133">Transmembrane helix</keyword>
<keyword evidence="2" id="KW-0812">Transmembrane</keyword>
<organism evidence="3 4">
    <name type="scientific">Thalassotalea eurytherma</name>
    <dbReference type="NCBI Taxonomy" id="1144278"/>
    <lineage>
        <taxon>Bacteria</taxon>
        <taxon>Pseudomonadati</taxon>
        <taxon>Pseudomonadota</taxon>
        <taxon>Gammaproteobacteria</taxon>
        <taxon>Alteromonadales</taxon>
        <taxon>Colwelliaceae</taxon>
        <taxon>Thalassotalea</taxon>
    </lineage>
</organism>
<dbReference type="RefSeq" id="WP_284206090.1">
    <property type="nucleotide sequence ID" value="NZ_BSSU01000001.1"/>
</dbReference>
<feature type="region of interest" description="Disordered" evidence="1">
    <location>
        <begin position="602"/>
        <end position="624"/>
    </location>
</feature>
<evidence type="ECO:0008006" key="5">
    <source>
        <dbReference type="Google" id="ProtNLM"/>
    </source>
</evidence>
<keyword evidence="2" id="KW-0472">Membrane</keyword>
<evidence type="ECO:0000256" key="2">
    <source>
        <dbReference type="SAM" id="Phobius"/>
    </source>
</evidence>
<keyword evidence="4" id="KW-1185">Reference proteome</keyword>
<dbReference type="Gene3D" id="2.120.10.30">
    <property type="entry name" value="TolB, C-terminal domain"/>
    <property type="match status" value="1"/>
</dbReference>